<name>A0A6G1M6V6_ORBOL</name>
<keyword evidence="4" id="KW-0677">Repeat</keyword>
<organism evidence="10 12">
    <name type="scientific">Orbilia oligospora</name>
    <name type="common">Nematode-trapping fungus</name>
    <name type="synonym">Arthrobotrys oligospora</name>
    <dbReference type="NCBI Taxonomy" id="2813651"/>
    <lineage>
        <taxon>Eukaryota</taxon>
        <taxon>Fungi</taxon>
        <taxon>Dikarya</taxon>
        <taxon>Ascomycota</taxon>
        <taxon>Pezizomycotina</taxon>
        <taxon>Orbiliomycetes</taxon>
        <taxon>Orbiliales</taxon>
        <taxon>Orbiliaceae</taxon>
        <taxon>Orbilia</taxon>
    </lineage>
</organism>
<dbReference type="PROSITE" id="PS51808">
    <property type="entry name" value="CHCH"/>
    <property type="match status" value="1"/>
</dbReference>
<keyword evidence="5" id="KW-0496">Mitochondrion</keyword>
<evidence type="ECO:0000313" key="10">
    <source>
        <dbReference type="EMBL" id="KAF3213623.1"/>
    </source>
</evidence>
<dbReference type="EMBL" id="WIPF01000069">
    <property type="protein sequence ID" value="KAF3215071.1"/>
    <property type="molecule type" value="Genomic_DNA"/>
</dbReference>
<evidence type="ECO:0000256" key="2">
    <source>
        <dbReference type="ARBA" id="ARBA00009858"/>
    </source>
</evidence>
<dbReference type="Gene3D" id="1.10.287.1130">
    <property type="entry name" value="CytochromE C oxidase copper chaperone"/>
    <property type="match status" value="1"/>
</dbReference>
<evidence type="ECO:0000313" key="14">
    <source>
        <dbReference type="Proteomes" id="UP000483672"/>
    </source>
</evidence>
<evidence type="ECO:0000256" key="6">
    <source>
        <dbReference type="ARBA" id="ARBA00023157"/>
    </source>
</evidence>
<evidence type="ECO:0000256" key="7">
    <source>
        <dbReference type="PIRSR" id="PIRSR627179-50"/>
    </source>
</evidence>
<comment type="caution">
    <text evidence="10">The sequence shown here is derived from an EMBL/GenBank/DDBJ whole genome shotgun (WGS) entry which is preliminary data.</text>
</comment>
<feature type="region of interest" description="Disordered" evidence="8">
    <location>
        <begin position="101"/>
        <end position="122"/>
    </location>
</feature>
<evidence type="ECO:0000256" key="8">
    <source>
        <dbReference type="SAM" id="MobiDB-lite"/>
    </source>
</evidence>
<evidence type="ECO:0000256" key="4">
    <source>
        <dbReference type="ARBA" id="ARBA00022737"/>
    </source>
</evidence>
<evidence type="ECO:0000313" key="11">
    <source>
        <dbReference type="EMBL" id="KAF3215071.1"/>
    </source>
</evidence>
<dbReference type="Proteomes" id="UP000472727">
    <property type="component" value="Unassembled WGS sequence"/>
</dbReference>
<evidence type="ECO:0000256" key="3">
    <source>
        <dbReference type="ARBA" id="ARBA00019406"/>
    </source>
</evidence>
<dbReference type="Pfam" id="PF08991">
    <property type="entry name" value="CMC4"/>
    <property type="match status" value="1"/>
</dbReference>
<evidence type="ECO:0000313" key="12">
    <source>
        <dbReference type="Proteomes" id="UP000472727"/>
    </source>
</evidence>
<dbReference type="AlphaFoldDB" id="A0A6G1M6V6"/>
<comment type="similarity">
    <text evidence="2">Belongs to the CMC4 family.</text>
</comment>
<comment type="subcellular location">
    <subcellularLocation>
        <location evidence="1">Mitochondrion intermembrane space</location>
    </subcellularLocation>
</comment>
<dbReference type="GO" id="GO:0005758">
    <property type="term" value="C:mitochondrial intermembrane space"/>
    <property type="evidence" value="ECO:0007669"/>
    <property type="project" value="UniProtKB-SubCell"/>
</dbReference>
<keyword evidence="6 7" id="KW-1015">Disulfide bond</keyword>
<feature type="disulfide bond" evidence="7">
    <location>
        <begin position="42"/>
        <end position="73"/>
    </location>
</feature>
<dbReference type="InterPro" id="IPR027179">
    <property type="entry name" value="CMC4"/>
</dbReference>
<evidence type="ECO:0000256" key="5">
    <source>
        <dbReference type="ARBA" id="ARBA00023128"/>
    </source>
</evidence>
<protein>
    <recommendedName>
        <fullName evidence="3">Cx9C motif-containing protein 4, mitochondrial</fullName>
    </recommendedName>
</protein>
<evidence type="ECO:0000313" key="9">
    <source>
        <dbReference type="EMBL" id="KAF3170932.1"/>
    </source>
</evidence>
<feature type="compositionally biased region" description="Basic and acidic residues" evidence="8">
    <location>
        <begin position="101"/>
        <end position="110"/>
    </location>
</feature>
<feature type="disulfide bond" evidence="7">
    <location>
        <begin position="74"/>
        <end position="90"/>
    </location>
</feature>
<dbReference type="Proteomes" id="UP000479691">
    <property type="component" value="Unassembled WGS sequence"/>
</dbReference>
<sequence length="122" mass="13793">MVPAGESLPIPAGILGLVYLNNYNIITMVTSVEEAVKQDPPCHSKACAIQDCIQKNGYNEARCQDQIDALYACCELFYKRQGRDARTVSCPKPNLLDLRIKQRKEEKEKGNNGPLYHEPKRR</sequence>
<dbReference type="PANTHER" id="PTHR15590:SF0">
    <property type="entry name" value="CX9C MOTIF-CONTAINING PROTEIN 4"/>
    <property type="match status" value="1"/>
</dbReference>
<reference evidence="12 13" key="1">
    <citation type="submission" date="2019-06" db="EMBL/GenBank/DDBJ databases">
        <authorList>
            <person name="Palmer J.M."/>
        </authorList>
    </citation>
    <scope>NUCLEOTIDE SEQUENCE [LARGE SCALE GENOMIC DNA]</scope>
    <source>
        <strain evidence="10 12">TWF106</strain>
        <strain evidence="11 14">TWF191</strain>
        <strain evidence="9 13">TWF788</strain>
    </source>
</reference>
<feature type="disulfide bond" evidence="7">
    <location>
        <begin position="52"/>
        <end position="63"/>
    </location>
</feature>
<evidence type="ECO:0000256" key="1">
    <source>
        <dbReference type="ARBA" id="ARBA00004569"/>
    </source>
</evidence>
<dbReference type="EMBL" id="WIWS01000063">
    <property type="protein sequence ID" value="KAF3213623.1"/>
    <property type="molecule type" value="Genomic_DNA"/>
</dbReference>
<proteinExistence type="inferred from homology"/>
<dbReference type="PANTHER" id="PTHR15590">
    <property type="entry name" value="CX9C MOTIF-CONTAINING PROTEIN 4"/>
    <property type="match status" value="1"/>
</dbReference>
<dbReference type="SUPFAM" id="SSF47072">
    <property type="entry name" value="Cysteine alpha-hairpin motif"/>
    <property type="match status" value="1"/>
</dbReference>
<gene>
    <name evidence="10" type="primary">CMC4</name>
    <name evidence="10" type="ORF">TWF106_009459</name>
    <name evidence="11" type="ORF">TWF191_009365</name>
    <name evidence="9" type="ORF">TWF788_010100</name>
</gene>
<accession>A0A6G1M6V6</accession>
<dbReference type="InterPro" id="IPR009069">
    <property type="entry name" value="Cys_alpha_HP_mot_SF"/>
</dbReference>
<evidence type="ECO:0000313" key="13">
    <source>
        <dbReference type="Proteomes" id="UP000479691"/>
    </source>
</evidence>
<dbReference type="FunFam" id="1.10.287.1130:FF:000008">
    <property type="entry name" value="Cx9C motif-containing protein 4, mitochondrial"/>
    <property type="match status" value="1"/>
</dbReference>
<dbReference type="EMBL" id="JAABOE010000072">
    <property type="protein sequence ID" value="KAF3170932.1"/>
    <property type="molecule type" value="Genomic_DNA"/>
</dbReference>
<dbReference type="Proteomes" id="UP000483672">
    <property type="component" value="Unassembled WGS sequence"/>
</dbReference>